<dbReference type="Proteomes" id="UP000008783">
    <property type="component" value="Unassembled WGS sequence"/>
</dbReference>
<dbReference type="InParanoid" id="H6QUJ6"/>
<reference evidence="2" key="1">
    <citation type="journal article" date="2011" name="Proc. Natl. Acad. Sci. U.S.A.">
        <title>Obligate biotrophy features unraveled by the genomic analysis of rust fungi.</title>
        <authorList>
            <person name="Duplessis S."/>
            <person name="Cuomo C.A."/>
            <person name="Lin Y.-C."/>
            <person name="Aerts A."/>
            <person name="Tisserant E."/>
            <person name="Veneault-Fourrey C."/>
            <person name="Joly D.L."/>
            <person name="Hacquard S."/>
            <person name="Amselem J."/>
            <person name="Cantarel B.L."/>
            <person name="Chiu R."/>
            <person name="Coutinho P.M."/>
            <person name="Feau N."/>
            <person name="Field M."/>
            <person name="Frey P."/>
            <person name="Gelhaye E."/>
            <person name="Goldberg J."/>
            <person name="Grabherr M.G."/>
            <person name="Kodira C.D."/>
            <person name="Kohler A."/>
            <person name="Kuees U."/>
            <person name="Lindquist E.A."/>
            <person name="Lucas S.M."/>
            <person name="Mago R."/>
            <person name="Mauceli E."/>
            <person name="Morin E."/>
            <person name="Murat C."/>
            <person name="Pangilinan J.L."/>
            <person name="Park R."/>
            <person name="Pearson M."/>
            <person name="Quesneville H."/>
            <person name="Rouhier N."/>
            <person name="Sakthikumar S."/>
            <person name="Salamov A.A."/>
            <person name="Schmutz J."/>
            <person name="Selles B."/>
            <person name="Shapiro H."/>
            <person name="Tanguay P."/>
            <person name="Tuskan G.A."/>
            <person name="Henrissat B."/>
            <person name="Van de Peer Y."/>
            <person name="Rouze P."/>
            <person name="Ellis J.G."/>
            <person name="Dodds P.N."/>
            <person name="Schein J.E."/>
            <person name="Zhong S."/>
            <person name="Hamelin R.C."/>
            <person name="Grigoriev I.V."/>
            <person name="Szabo L.J."/>
            <person name="Martin F."/>
        </authorList>
    </citation>
    <scope>NUCLEOTIDE SEQUENCE [LARGE SCALE GENOMIC DNA]</scope>
    <source>
        <strain evidence="2">CRL 75-36-700-3 / race SCCL</strain>
    </source>
</reference>
<accession>H6QUJ6</accession>
<protein>
    <submittedName>
        <fullName evidence="1">Uncharacterized protein</fullName>
    </submittedName>
</protein>
<sequence length="105" mass="11768">MSFGEEDPFRQACLSCVLAEGVSSPRYGVHTGLACRAWHIFNGQAQAVPSMRLQARIDRLAITIALATTELKLESSGWEARWSHCRCASKTRGATRWRRLPEVFC</sequence>
<keyword evidence="2" id="KW-1185">Reference proteome</keyword>
<name>H6QUJ6_PUCGT</name>
<proteinExistence type="predicted"/>
<evidence type="ECO:0000313" key="2">
    <source>
        <dbReference type="Proteomes" id="UP000008783"/>
    </source>
</evidence>
<dbReference type="AlphaFoldDB" id="H6QUJ6"/>
<dbReference type="HOGENOM" id="CLU_2237943_0_0_1"/>
<dbReference type="GeneID" id="13541570"/>
<dbReference type="VEuPathDB" id="FungiDB:PGTG_22344"/>
<dbReference type="RefSeq" id="XP_003888825.1">
    <property type="nucleotide sequence ID" value="XM_003888776.1"/>
</dbReference>
<evidence type="ECO:0000313" key="1">
    <source>
        <dbReference type="EMBL" id="EHS64708.1"/>
    </source>
</evidence>
<dbReference type="KEGG" id="pgr:PGTG_22344"/>
<gene>
    <name evidence="1" type="ORF">PGTG_22344</name>
</gene>
<dbReference type="EMBL" id="DS178343">
    <property type="protein sequence ID" value="EHS64708.1"/>
    <property type="molecule type" value="Genomic_DNA"/>
</dbReference>
<organism evidence="1 2">
    <name type="scientific">Puccinia graminis f. sp. tritici (strain CRL 75-36-700-3 / race SCCL)</name>
    <name type="common">Black stem rust fungus</name>
    <dbReference type="NCBI Taxonomy" id="418459"/>
    <lineage>
        <taxon>Eukaryota</taxon>
        <taxon>Fungi</taxon>
        <taxon>Dikarya</taxon>
        <taxon>Basidiomycota</taxon>
        <taxon>Pucciniomycotina</taxon>
        <taxon>Pucciniomycetes</taxon>
        <taxon>Pucciniales</taxon>
        <taxon>Pucciniaceae</taxon>
        <taxon>Puccinia</taxon>
    </lineage>
</organism>